<name>A0A1Q9JKM4_9FIRM</name>
<accession>A0A1Q9JKM4</accession>
<dbReference type="GO" id="GO:0009401">
    <property type="term" value="P:phosphoenolpyruvate-dependent sugar phosphotransferase system"/>
    <property type="evidence" value="ECO:0007669"/>
    <property type="project" value="UniProtKB-KW"/>
</dbReference>
<dbReference type="GeneID" id="303113954"/>
<keyword evidence="2" id="KW-0963">Cytoplasm</keyword>
<organism evidence="5 6">
    <name type="scientific">Hornefia porci</name>
    <dbReference type="NCBI Taxonomy" id="2652292"/>
    <lineage>
        <taxon>Bacteria</taxon>
        <taxon>Bacillati</taxon>
        <taxon>Bacillota</taxon>
        <taxon>Clostridia</taxon>
        <taxon>Peptostreptococcales</taxon>
        <taxon>Anaerovoracaceae</taxon>
        <taxon>Hornefia</taxon>
    </lineage>
</organism>
<evidence type="ECO:0000256" key="2">
    <source>
        <dbReference type="ARBA" id="ARBA00022490"/>
    </source>
</evidence>
<dbReference type="InterPro" id="IPR050399">
    <property type="entry name" value="HPr"/>
</dbReference>
<dbReference type="Proteomes" id="UP000187404">
    <property type="component" value="Unassembled WGS sequence"/>
</dbReference>
<sequence>MVSKQLKVTNSQGFHMRPATVFVNAMAKYKSDVTINFNGLTVNGKSLMNLIAACIKFGSEIEVVCSGEDEQAALDEAVSMIESGLGEE</sequence>
<protein>
    <submittedName>
        <fullName evidence="5">PTS beta-glucoside transporter subunit IIABC</fullName>
    </submittedName>
</protein>
<dbReference type="PROSITE" id="PS51350">
    <property type="entry name" value="PTS_HPR_DOM"/>
    <property type="match status" value="1"/>
</dbReference>
<dbReference type="PANTHER" id="PTHR33705">
    <property type="entry name" value="PHOSPHOCARRIER PROTEIN HPR"/>
    <property type="match status" value="1"/>
</dbReference>
<dbReference type="EMBL" id="MJIE01000001">
    <property type="protein sequence ID" value="OLR56763.1"/>
    <property type="molecule type" value="Genomic_DNA"/>
</dbReference>
<dbReference type="AlphaFoldDB" id="A0A1Q9JKM4"/>
<dbReference type="STRING" id="1261640.BHK98_12235"/>
<dbReference type="OrthoDB" id="9809047at2"/>
<dbReference type="SUPFAM" id="SSF55594">
    <property type="entry name" value="HPr-like"/>
    <property type="match status" value="1"/>
</dbReference>
<evidence type="ECO:0000256" key="3">
    <source>
        <dbReference type="ARBA" id="ARBA00022683"/>
    </source>
</evidence>
<reference evidence="5 6" key="1">
    <citation type="journal article" date="2016" name="Appl. Environ. Microbiol.">
        <title>Function and Phylogeny of Bacterial Butyryl Coenzyme A:Acetate Transferases and Their Diversity in the Proximal Colon of Swine.</title>
        <authorList>
            <person name="Trachsel J."/>
            <person name="Bayles D.O."/>
            <person name="Looft T."/>
            <person name="Levine U.Y."/>
            <person name="Allen H.K."/>
        </authorList>
    </citation>
    <scope>NUCLEOTIDE SEQUENCE [LARGE SCALE GENOMIC DNA]</scope>
    <source>
        <strain evidence="5 6">68-3-10</strain>
    </source>
</reference>
<evidence type="ECO:0000313" key="6">
    <source>
        <dbReference type="Proteomes" id="UP000187404"/>
    </source>
</evidence>
<dbReference type="GO" id="GO:0005737">
    <property type="term" value="C:cytoplasm"/>
    <property type="evidence" value="ECO:0007669"/>
    <property type="project" value="UniProtKB-SubCell"/>
</dbReference>
<comment type="caution">
    <text evidence="5">The sequence shown here is derived from an EMBL/GenBank/DDBJ whole genome shotgun (WGS) entry which is preliminary data.</text>
</comment>
<dbReference type="InterPro" id="IPR000032">
    <property type="entry name" value="HPr-like"/>
</dbReference>
<comment type="subcellular location">
    <subcellularLocation>
        <location evidence="1">Cytoplasm</location>
    </subcellularLocation>
</comment>
<dbReference type="RefSeq" id="WP_075714652.1">
    <property type="nucleotide sequence ID" value="NZ_MJIE01000001.1"/>
</dbReference>
<evidence type="ECO:0000256" key="1">
    <source>
        <dbReference type="ARBA" id="ARBA00004496"/>
    </source>
</evidence>
<dbReference type="InterPro" id="IPR035895">
    <property type="entry name" value="HPr-like_sf"/>
</dbReference>
<dbReference type="PRINTS" id="PR00107">
    <property type="entry name" value="PHOSPHOCPHPR"/>
</dbReference>
<dbReference type="Gene3D" id="3.30.1340.10">
    <property type="entry name" value="HPr-like"/>
    <property type="match status" value="1"/>
</dbReference>
<dbReference type="NCBIfam" id="TIGR01003">
    <property type="entry name" value="PTS_HPr_family"/>
    <property type="match status" value="1"/>
</dbReference>
<dbReference type="PANTHER" id="PTHR33705:SF2">
    <property type="entry name" value="PHOSPHOCARRIER PROTEIN NPR"/>
    <property type="match status" value="1"/>
</dbReference>
<keyword evidence="3" id="KW-0598">Phosphotransferase system</keyword>
<gene>
    <name evidence="5" type="ORF">BHK98_12235</name>
</gene>
<feature type="domain" description="HPr" evidence="4">
    <location>
        <begin position="1"/>
        <end position="88"/>
    </location>
</feature>
<evidence type="ECO:0000313" key="5">
    <source>
        <dbReference type="EMBL" id="OLR56763.1"/>
    </source>
</evidence>
<dbReference type="Pfam" id="PF00381">
    <property type="entry name" value="PTS-HPr"/>
    <property type="match status" value="1"/>
</dbReference>
<evidence type="ECO:0000259" key="4">
    <source>
        <dbReference type="PROSITE" id="PS51350"/>
    </source>
</evidence>
<keyword evidence="6" id="KW-1185">Reference proteome</keyword>
<proteinExistence type="predicted"/>